<dbReference type="Proteomes" id="UP000268014">
    <property type="component" value="Unassembled WGS sequence"/>
</dbReference>
<gene>
    <name evidence="1" type="ORF">HPLM_LOCUS21694</name>
</gene>
<dbReference type="WBParaSite" id="HPLM_0002170501-mRNA-1">
    <property type="protein sequence ID" value="HPLM_0002170501-mRNA-1"/>
    <property type="gene ID" value="HPLM_0002170501"/>
</dbReference>
<dbReference type="OrthoDB" id="10264456at2759"/>
<dbReference type="PANTHER" id="PTHR45661">
    <property type="entry name" value="SURFACE ANTIGEN"/>
    <property type="match status" value="1"/>
</dbReference>
<dbReference type="InterPro" id="IPR026906">
    <property type="entry name" value="LRR_5"/>
</dbReference>
<dbReference type="SUPFAM" id="SSF51126">
    <property type="entry name" value="Pectin lyase-like"/>
    <property type="match status" value="1"/>
</dbReference>
<evidence type="ECO:0000313" key="2">
    <source>
        <dbReference type="Proteomes" id="UP000268014"/>
    </source>
</evidence>
<organism evidence="3">
    <name type="scientific">Haemonchus placei</name>
    <name type="common">Barber's pole worm</name>
    <dbReference type="NCBI Taxonomy" id="6290"/>
    <lineage>
        <taxon>Eukaryota</taxon>
        <taxon>Metazoa</taxon>
        <taxon>Ecdysozoa</taxon>
        <taxon>Nematoda</taxon>
        <taxon>Chromadorea</taxon>
        <taxon>Rhabditida</taxon>
        <taxon>Rhabditina</taxon>
        <taxon>Rhabditomorpha</taxon>
        <taxon>Strongyloidea</taxon>
        <taxon>Trichostrongylidae</taxon>
        <taxon>Haemonchus</taxon>
    </lineage>
</organism>
<dbReference type="SMART" id="SM00710">
    <property type="entry name" value="PbH1"/>
    <property type="match status" value="4"/>
</dbReference>
<dbReference type="Gene3D" id="3.80.10.10">
    <property type="entry name" value="Ribonuclease Inhibitor"/>
    <property type="match status" value="2"/>
</dbReference>
<accession>A0A0N4XBG0</accession>
<name>A0A0N4XBG0_HAEPC</name>
<proteinExistence type="predicted"/>
<evidence type="ECO:0000313" key="3">
    <source>
        <dbReference type="WBParaSite" id="HPLM_0002170501-mRNA-1"/>
    </source>
</evidence>
<sequence>MVVDSNATLTVTGIIHFGPDARLVVRPGGKLVVDGGTLTSACPSEMWQGIEVVGDPTKRQIPQWQGTVELKNGAVIENAFCGIHTGYHGNAAYATTGGIITADSAFFINNRRAVAFLSYTNHSPAGTIMDNQSSFSRCVFTVDNNNLFSQNSTDFLDHVTMWEVRGVKFLGCTFTNQTNERHQRRHAIYADDAGFKIDTYCKSPTNIFLDCECPEALSTYNTFSGFSTAVEVLTTGVQHAVQINHALFSNNHTAVKIDGNHFASVTRCEFDLEQVPVQSLSNRGLDLRTCTGYLVEGNTFSRSTYSDPTLFASTGIYVDNSGNSDNLLHRNTFEKLGYGISVNGANGDSRAGLQATCNDFNHNKYDIYMTNGSSMRNTQGWSNNGADNSFVNTQTSSFRYVGSPSITYYYSSGGYHTPYNLNNSYVNENSSAAANPCSSTLCNDGWSQPKLAEFQSDMDAYTGSTQSLSETYHAIVRAIMSDTVLDLNELEMWHTAAQPIADPYSLTETRFMEGYAEIFAENAETDAETANYAEFHALKLALREVNDGIVGANNHSPLQTDGHINWYALTPAQIAQLQTIAERNTGRASVMAKGVLCFFHGICYEDEWDNAQNPYPPYDFKAANADGDTLYYRITSSTAPFTVAVTRCHDSATYALQLSLSDYDTLVVVPETVSFGEVIYSVIAVDERAFSLQQGIRTVQLPASVLNIGASAFAHSSLLNFIIPATTTFVGDSTFAYTLVESMEIPGNIPVLKTGTFVGCYSLSSLILNEGLQEIEENIFSSNCIQTLVFPASLRKFRPLTSGNLPCKRIVFQSDSLHPDDTLFLAPSCFRGLSQHLQQVDFSDNIFQLPNSCFAGFRGLVGTVTLPSRLTVVPYRCFYDCELFDVQFPSTLDTIADQVFMNSFVNHPVFTIPAGIKHIGSRAFYKGDMAFITMEGEQPPTLGEKAFNTNRTLEITVPCGSLPQYLAAPDWSSLPTHQTVTIEEDCVGVEDHDLEFKI</sequence>
<evidence type="ECO:0000313" key="1">
    <source>
        <dbReference type="EMBL" id="VDO91618.1"/>
    </source>
</evidence>
<reference evidence="3" key="1">
    <citation type="submission" date="2017-02" db="UniProtKB">
        <authorList>
            <consortium name="WormBaseParasite"/>
        </authorList>
    </citation>
    <scope>IDENTIFICATION</scope>
</reference>
<dbReference type="InterPro" id="IPR053139">
    <property type="entry name" value="Surface_bspA-like"/>
</dbReference>
<dbReference type="AlphaFoldDB" id="A0A0N4XBG0"/>
<dbReference type="Pfam" id="PF13306">
    <property type="entry name" value="LRR_5"/>
    <property type="match status" value="2"/>
</dbReference>
<protein>
    <submittedName>
        <fullName evidence="3">Beta_helix domain-containing protein</fullName>
    </submittedName>
</protein>
<dbReference type="EMBL" id="UZAF01023891">
    <property type="protein sequence ID" value="VDO91618.1"/>
    <property type="molecule type" value="Genomic_DNA"/>
</dbReference>
<dbReference type="PANTHER" id="PTHR45661:SF3">
    <property type="entry name" value="IG-LIKE DOMAIN-CONTAINING PROTEIN"/>
    <property type="match status" value="1"/>
</dbReference>
<dbReference type="InterPro" id="IPR011050">
    <property type="entry name" value="Pectin_lyase_fold/virulence"/>
</dbReference>
<reference evidence="1 2" key="2">
    <citation type="submission" date="2018-11" db="EMBL/GenBank/DDBJ databases">
        <authorList>
            <consortium name="Pathogen Informatics"/>
        </authorList>
    </citation>
    <scope>NUCLEOTIDE SEQUENCE [LARGE SCALE GENOMIC DNA]</scope>
    <source>
        <strain evidence="1 2">MHpl1</strain>
    </source>
</reference>
<dbReference type="InterPro" id="IPR032675">
    <property type="entry name" value="LRR_dom_sf"/>
</dbReference>
<dbReference type="InterPro" id="IPR006626">
    <property type="entry name" value="PbH1"/>
</dbReference>
<keyword evidence="2" id="KW-1185">Reference proteome</keyword>
<dbReference type="SUPFAM" id="SSF52058">
    <property type="entry name" value="L domain-like"/>
    <property type="match status" value="1"/>
</dbReference>